<feature type="compositionally biased region" description="Basic and acidic residues" evidence="1">
    <location>
        <begin position="215"/>
        <end position="227"/>
    </location>
</feature>
<feature type="region of interest" description="Disordered" evidence="1">
    <location>
        <begin position="67"/>
        <end position="86"/>
    </location>
</feature>
<feature type="region of interest" description="Disordered" evidence="1">
    <location>
        <begin position="213"/>
        <end position="240"/>
    </location>
</feature>
<sequence>MKKRIVAASTAIVAIGCIFAFIDTAPSGKKEVAAANAETKPVGKESAIERQRNGKVLSTGVDNFKPKNEAELKAQATTTTSGKSEKDTIVWTTSEDGKKVLEAEGYIPADVTDEAYIELDREELMTVEVGEYLDLYIPQFGGSYTGEVDHVVTHPNGDRTVEAHIPGAGSLYAAVITLGENATYGNLATPRDVFVLEGNDKYAWIAPKSSMMQNHIEREPDSERPLSDDNAEEVFDLGQN</sequence>
<comment type="caution">
    <text evidence="2">The sequence shown here is derived from an EMBL/GenBank/DDBJ whole genome shotgun (WGS) entry which is preliminary data.</text>
</comment>
<evidence type="ECO:0000313" key="2">
    <source>
        <dbReference type="EMBL" id="KTF06440.1"/>
    </source>
</evidence>
<dbReference type="EMBL" id="AYSL01001149">
    <property type="protein sequence ID" value="KTF06440.1"/>
    <property type="molecule type" value="Genomic_DNA"/>
</dbReference>
<dbReference type="PROSITE" id="PS51257">
    <property type="entry name" value="PROKAR_LIPOPROTEIN"/>
    <property type="match status" value="1"/>
</dbReference>
<accession>A0A1B6NSI7</accession>
<name>A0A1B6NSI7_9ZZZZ</name>
<evidence type="ECO:0000256" key="1">
    <source>
        <dbReference type="SAM" id="MobiDB-lite"/>
    </source>
</evidence>
<organism evidence="2">
    <name type="scientific">marine sediment metagenome</name>
    <dbReference type="NCBI Taxonomy" id="412755"/>
    <lineage>
        <taxon>unclassified sequences</taxon>
        <taxon>metagenomes</taxon>
        <taxon>ecological metagenomes</taxon>
    </lineage>
</organism>
<dbReference type="AlphaFoldDB" id="A0A1B6NSI7"/>
<reference evidence="2" key="1">
    <citation type="submission" date="2013-11" db="EMBL/GenBank/DDBJ databases">
        <title>Microbial diversity, functional groups and degradation webs in Northern and Southern Mediterranean and Red Sea marine crude oil polluted sites.</title>
        <authorList>
            <person name="Daffonchio D."/>
            <person name="Mapelli F."/>
            <person name="Ferrer M."/>
            <person name="Richter M."/>
            <person name="Cherif A."/>
            <person name="Malkawi H.I."/>
            <person name="Yakimov M.M."/>
            <person name="Abdel-Fattah Y.R."/>
            <person name="Blaghen M."/>
            <person name="Golyshin P.N."/>
            <person name="Kalogerakis N."/>
            <person name="Boon N."/>
            <person name="Magagnini M."/>
            <person name="Fava F."/>
        </authorList>
    </citation>
    <scope>NUCLEOTIDE SEQUENCE</scope>
</reference>
<feature type="compositionally biased region" description="Acidic residues" evidence="1">
    <location>
        <begin position="229"/>
        <end position="240"/>
    </location>
</feature>
<proteinExistence type="predicted"/>
<gene>
    <name evidence="2" type="ORF">MGSAQ_002063</name>
</gene>
<protein>
    <submittedName>
        <fullName evidence="2">Uncharacterized protein</fullName>
    </submittedName>
</protein>